<dbReference type="Proteomes" id="UP001158576">
    <property type="component" value="Chromosome 2"/>
</dbReference>
<evidence type="ECO:0000256" key="3">
    <source>
        <dbReference type="ARBA" id="ARBA00022912"/>
    </source>
</evidence>
<evidence type="ECO:0000259" key="8">
    <source>
        <dbReference type="PROSITE" id="PS50056"/>
    </source>
</evidence>
<dbReference type="SUPFAM" id="SSF47954">
    <property type="entry name" value="Cyclin-like"/>
    <property type="match status" value="1"/>
</dbReference>
<comment type="similarity">
    <text evidence="6">Belongs to the cyclin family.</text>
</comment>
<dbReference type="InterPro" id="IPR029021">
    <property type="entry name" value="Prot-tyrosine_phosphatase-like"/>
</dbReference>
<evidence type="ECO:0000256" key="2">
    <source>
        <dbReference type="ARBA" id="ARBA00022801"/>
    </source>
</evidence>
<keyword evidence="1" id="KW-0132">Cell division</keyword>
<sequence>MAPTLPASKLVNQLKAITAKRRDNWKKSYQSFRPSPETESEVTSIHATYVDRDEACKWIHNQCIHHQLSSDTIALAIAIFDRVIFGMKVKKAHVRVLATTCLLLAAKLLEDEQIRNLGKHLIRASKTAFSVRDLKRMEMTILSKLNWEVSESTAVDFFSSLLDYINVTTHHRKVVGLDAKKVLLHFLAKQLTNFETARIPPLELAFGLFMVAFKKYSAQFRIFFKLHQKQLGLKLDIKMAEDAARLLKPSYMTMLPTLVAPIRHQFTMSADSEGADGMDNDGFIWKMFADRCMEPVPAPEDQPSVKKAGKMKPPLMKLWTADFMKPTSFRVSLQYNILRYKNGQINWFDKISENLYLGAIPLKSSSTNGSQGRLGDVPKKLPELNIKAVISCNEEFERVVTPSVAEWEKLGIHQYKVNVADFNFAPTVDELNSMADTINKHISENEGVYIHCKAGRTRSSTVMASYFIKHKRQTVDEAYSLIKKGRPHAILHDVHLAALQKLYESLQK</sequence>
<accession>A0ABN7SXJ4</accession>
<evidence type="ECO:0000256" key="4">
    <source>
        <dbReference type="ARBA" id="ARBA00023127"/>
    </source>
</evidence>
<reference evidence="9 10" key="1">
    <citation type="submission" date="2021-04" db="EMBL/GenBank/DDBJ databases">
        <authorList>
            <person name="Bliznina A."/>
        </authorList>
    </citation>
    <scope>NUCLEOTIDE SEQUENCE [LARGE SCALE GENOMIC DNA]</scope>
</reference>
<dbReference type="InterPro" id="IPR013763">
    <property type="entry name" value="Cyclin-like_dom"/>
</dbReference>
<keyword evidence="5" id="KW-0131">Cell cycle</keyword>
<dbReference type="InterPro" id="IPR020422">
    <property type="entry name" value="TYR_PHOSPHATASE_DUAL_dom"/>
</dbReference>
<dbReference type="InterPro" id="IPR042165">
    <property type="entry name" value="PTPMT1"/>
</dbReference>
<dbReference type="Gene3D" id="3.90.190.10">
    <property type="entry name" value="Protein tyrosine phosphatase superfamily"/>
    <property type="match status" value="1"/>
</dbReference>
<dbReference type="PROSITE" id="PS50056">
    <property type="entry name" value="TYR_PHOSPHATASE_2"/>
    <property type="match status" value="1"/>
</dbReference>
<dbReference type="SMART" id="SM00195">
    <property type="entry name" value="DSPc"/>
    <property type="match status" value="1"/>
</dbReference>
<evidence type="ECO:0000313" key="9">
    <source>
        <dbReference type="EMBL" id="CAG5109453.1"/>
    </source>
</evidence>
<evidence type="ECO:0000256" key="6">
    <source>
        <dbReference type="RuleBase" id="RU000383"/>
    </source>
</evidence>
<dbReference type="InterPro" id="IPR000387">
    <property type="entry name" value="Tyr_Pase_dom"/>
</dbReference>
<dbReference type="PROSITE" id="PS00292">
    <property type="entry name" value="CYCLINS"/>
    <property type="match status" value="1"/>
</dbReference>
<feature type="domain" description="Tyrosine specific protein phosphatases" evidence="8">
    <location>
        <begin position="429"/>
        <end position="497"/>
    </location>
</feature>
<organism evidence="9 10">
    <name type="scientific">Oikopleura dioica</name>
    <name type="common">Tunicate</name>
    <dbReference type="NCBI Taxonomy" id="34765"/>
    <lineage>
        <taxon>Eukaryota</taxon>
        <taxon>Metazoa</taxon>
        <taxon>Chordata</taxon>
        <taxon>Tunicata</taxon>
        <taxon>Appendicularia</taxon>
        <taxon>Copelata</taxon>
        <taxon>Oikopleuridae</taxon>
        <taxon>Oikopleura</taxon>
    </lineage>
</organism>
<dbReference type="InterPro" id="IPR000340">
    <property type="entry name" value="Dual-sp_phosphatase_cat-dom"/>
</dbReference>
<dbReference type="PROSITE" id="PS00383">
    <property type="entry name" value="TYR_PHOSPHATASE_1"/>
    <property type="match status" value="1"/>
</dbReference>
<dbReference type="Gene3D" id="1.10.472.10">
    <property type="entry name" value="Cyclin-like"/>
    <property type="match status" value="2"/>
</dbReference>
<dbReference type="InterPro" id="IPR006671">
    <property type="entry name" value="Cyclin_N"/>
</dbReference>
<proteinExistence type="inferred from homology"/>
<name>A0ABN7SXJ4_OIKDI</name>
<evidence type="ECO:0000256" key="5">
    <source>
        <dbReference type="ARBA" id="ARBA00023306"/>
    </source>
</evidence>
<dbReference type="Pfam" id="PF00782">
    <property type="entry name" value="DSPc"/>
    <property type="match status" value="1"/>
</dbReference>
<gene>
    <name evidence="9" type="ORF">OKIOD_LOCUS12751</name>
</gene>
<evidence type="ECO:0000256" key="1">
    <source>
        <dbReference type="ARBA" id="ARBA00022618"/>
    </source>
</evidence>
<dbReference type="InterPro" id="IPR048258">
    <property type="entry name" value="Cyclins_cyclin-box"/>
</dbReference>
<dbReference type="SMART" id="SM00385">
    <property type="entry name" value="CYCLIN"/>
    <property type="match status" value="1"/>
</dbReference>
<keyword evidence="4 6" id="KW-0195">Cyclin</keyword>
<evidence type="ECO:0000313" key="10">
    <source>
        <dbReference type="Proteomes" id="UP001158576"/>
    </source>
</evidence>
<evidence type="ECO:0000259" key="7">
    <source>
        <dbReference type="PROSITE" id="PS50054"/>
    </source>
</evidence>
<dbReference type="InterPro" id="IPR036915">
    <property type="entry name" value="Cyclin-like_sf"/>
</dbReference>
<dbReference type="EMBL" id="OU015567">
    <property type="protein sequence ID" value="CAG5109453.1"/>
    <property type="molecule type" value="Genomic_DNA"/>
</dbReference>
<dbReference type="InterPro" id="IPR016130">
    <property type="entry name" value="Tyr_Pase_AS"/>
</dbReference>
<keyword evidence="3" id="KW-0904">Protein phosphatase</keyword>
<dbReference type="PANTHER" id="PTHR46712">
    <property type="entry name" value="PHOSPHATIDYLGLYCEROPHOSPHATASE AND PROTEIN-TYROSINE PHOSPHATASE 1"/>
    <property type="match status" value="1"/>
</dbReference>
<dbReference type="SUPFAM" id="SSF52799">
    <property type="entry name" value="(Phosphotyrosine protein) phosphatases II"/>
    <property type="match status" value="1"/>
</dbReference>
<dbReference type="Pfam" id="PF00134">
    <property type="entry name" value="Cyclin_N"/>
    <property type="match status" value="1"/>
</dbReference>
<protein>
    <submittedName>
        <fullName evidence="9">Oidioi.mRNA.OKI2018_I69.chr2.g3986.t1.cds</fullName>
    </submittedName>
</protein>
<feature type="domain" description="Tyrosine-protein phosphatase" evidence="7">
    <location>
        <begin position="347"/>
        <end position="508"/>
    </location>
</feature>
<keyword evidence="2" id="KW-0378">Hydrolase</keyword>
<keyword evidence="10" id="KW-1185">Reference proteome</keyword>
<dbReference type="PANTHER" id="PTHR46712:SF1">
    <property type="entry name" value="PHOSPHATIDYLGLYCEROPHOSPHATASE AND PROTEIN-TYROSINE PHOSPHATASE 1"/>
    <property type="match status" value="1"/>
</dbReference>
<dbReference type="PROSITE" id="PS50054">
    <property type="entry name" value="TYR_PHOSPHATASE_DUAL"/>
    <property type="match status" value="1"/>
</dbReference>